<dbReference type="Gene3D" id="1.10.510.10">
    <property type="entry name" value="Transferase(Phosphotransferase) domain 1"/>
    <property type="match status" value="2"/>
</dbReference>
<evidence type="ECO:0000256" key="4">
    <source>
        <dbReference type="PROSITE-ProRule" id="PRU10141"/>
    </source>
</evidence>
<organism evidence="7 8">
    <name type="scientific">Tetraparma gracilis</name>
    <dbReference type="NCBI Taxonomy" id="2962635"/>
    <lineage>
        <taxon>Eukaryota</taxon>
        <taxon>Sar</taxon>
        <taxon>Stramenopiles</taxon>
        <taxon>Ochrophyta</taxon>
        <taxon>Bolidophyceae</taxon>
        <taxon>Parmales</taxon>
        <taxon>Triparmaceae</taxon>
        <taxon>Tetraparma</taxon>
    </lineage>
</organism>
<dbReference type="PROSITE" id="PS00107">
    <property type="entry name" value="PROTEIN_KINASE_ATP"/>
    <property type="match status" value="1"/>
</dbReference>
<dbReference type="PROSITE" id="PS00108">
    <property type="entry name" value="PROTEIN_KINASE_ST"/>
    <property type="match status" value="1"/>
</dbReference>
<evidence type="ECO:0000313" key="8">
    <source>
        <dbReference type="Proteomes" id="UP001165060"/>
    </source>
</evidence>
<evidence type="ECO:0000256" key="5">
    <source>
        <dbReference type="SAM" id="Coils"/>
    </source>
</evidence>
<keyword evidence="1" id="KW-0418">Kinase</keyword>
<keyword evidence="1" id="KW-0723">Serine/threonine-protein kinase</keyword>
<protein>
    <recommendedName>
        <fullName evidence="6">Protein kinase domain-containing protein</fullName>
    </recommendedName>
</protein>
<dbReference type="InterPro" id="IPR017441">
    <property type="entry name" value="Protein_kinase_ATP_BS"/>
</dbReference>
<evidence type="ECO:0000256" key="2">
    <source>
        <dbReference type="ARBA" id="ARBA00022741"/>
    </source>
</evidence>
<evidence type="ECO:0000259" key="6">
    <source>
        <dbReference type="PROSITE" id="PS50011"/>
    </source>
</evidence>
<proteinExistence type="predicted"/>
<evidence type="ECO:0000256" key="3">
    <source>
        <dbReference type="ARBA" id="ARBA00022840"/>
    </source>
</evidence>
<comment type="caution">
    <text evidence="7">The sequence shown here is derived from an EMBL/GenBank/DDBJ whole genome shotgun (WGS) entry which is preliminary data.</text>
</comment>
<accession>A0ABQ6MM89</accession>
<reference evidence="7 8" key="1">
    <citation type="journal article" date="2023" name="Commun. Biol.">
        <title>Genome analysis of Parmales, the sister group of diatoms, reveals the evolutionary specialization of diatoms from phago-mixotrophs to photoautotrophs.</title>
        <authorList>
            <person name="Ban H."/>
            <person name="Sato S."/>
            <person name="Yoshikawa S."/>
            <person name="Yamada K."/>
            <person name="Nakamura Y."/>
            <person name="Ichinomiya M."/>
            <person name="Sato N."/>
            <person name="Blanc-Mathieu R."/>
            <person name="Endo H."/>
            <person name="Kuwata A."/>
            <person name="Ogata H."/>
        </authorList>
    </citation>
    <scope>NUCLEOTIDE SEQUENCE [LARGE SCALE GENOMIC DNA]</scope>
</reference>
<dbReference type="Proteomes" id="UP001165060">
    <property type="component" value="Unassembled WGS sequence"/>
</dbReference>
<sequence length="1052" mass="116743">MSRGENPNELLATNINYADYGTMVVRICIPTEATCDPAERNMVLVDGGSDIVGVEVLLERGTFLVSNRIPSSPGNGRVWECPLGITATMDIYSCELFAYRPDGDWDPYQIHADAEKGVVYVGDHDNMKIHAFFFDGTYLGRVEETEGNLGAPTDFTIYEGAFPPLSTFELPDSDVFEAGTDITAPLTLKNHRNLPIGAEYPALPGIYSIEATGLIPGTNFSTTITGSIEYDHASPSSSAPTAYLNIPYVGDWTISLTGGNSNPQSFFGSPTFITVSPAPTDPESCTTTFPTVITAGSDFTVTVSTSDAFLNPTSHADDTFMFALDDGRPPSSVVRAGASASVVYSDIMTRAGSYKLNVTLDNKEVAGSPLNFEVLAAAPHAVSSTHNIDFATFENRKTAEVPLELRVAPFDRFNNTLPTAIGYAVSINDDPPIPLPPPSISYTHLIPAGFSGSLRLSFTLDGAPIANSPVTISVSPDWTLAYVGAVMGVLLLISLATFVQYRRISNFKLTKVSLEMAGQNRRFSEQKHNLEVEKEQLEEEVRLKKHSEEELKVMVAALESVSKERQDELKEVMIESKELKIDKMLGKGGFGVVNLATYRGTKVAMKQLLTVNEENVMRFRHECFLMKNLSHPNIVQLVGVCWSEELFACCLEFVENGSLEDWLRRTVGGEIYHKPKTPVIGKKKVKSEEGPPLAEVVFKGFDHNGKYNPAEHTDVDRAKKEEAENVLHDWWMQRMNPKMGWTEMFKEDKSRLDHGLSGYHAYDNESRCGRAMAHGDLKPDNMLLTRDWELKLTDFGEARAQNMGGTMTSVGTPIYIAPEVMRADHYDEKADTWSYGLCLVAMIRAERTLEQFFYQALRKHKKRRTTKGLGMGQMNKYYYSEGWRPILPLSFVKAYPKLHALIQECWRVRRKERPNFDQIVHRLQGDIGDEIKRKEEPQIELYSKEDDLIYRNRIGKEDEIEDSDGEGGEGDLETARTKISALRSQHEKAMRAVVEELASERKRAADLAAKLASKEKEVKVLPAKKKKGGDGGDAEAKKADAQLGAMMAGWGA</sequence>
<feature type="binding site" evidence="4">
    <location>
        <position position="606"/>
    </location>
    <ligand>
        <name>ATP</name>
        <dbReference type="ChEBI" id="CHEBI:30616"/>
    </ligand>
</feature>
<dbReference type="InterPro" id="IPR000719">
    <property type="entry name" value="Prot_kinase_dom"/>
</dbReference>
<dbReference type="PROSITE" id="PS50011">
    <property type="entry name" value="PROTEIN_KINASE_DOM"/>
    <property type="match status" value="1"/>
</dbReference>
<dbReference type="Pfam" id="PF00069">
    <property type="entry name" value="Pkinase"/>
    <property type="match status" value="1"/>
</dbReference>
<dbReference type="SMART" id="SM00220">
    <property type="entry name" value="S_TKc"/>
    <property type="match status" value="1"/>
</dbReference>
<gene>
    <name evidence="7" type="ORF">TeGR_g9793</name>
</gene>
<dbReference type="Gene3D" id="2.60.40.10">
    <property type="entry name" value="Immunoglobulins"/>
    <property type="match status" value="1"/>
</dbReference>
<dbReference type="InterPro" id="IPR008271">
    <property type="entry name" value="Ser/Thr_kinase_AS"/>
</dbReference>
<feature type="domain" description="Protein kinase" evidence="6">
    <location>
        <begin position="579"/>
        <end position="924"/>
    </location>
</feature>
<feature type="coiled-coil region" evidence="5">
    <location>
        <begin position="972"/>
        <end position="1017"/>
    </location>
</feature>
<dbReference type="SUPFAM" id="SSF56112">
    <property type="entry name" value="Protein kinase-like (PK-like)"/>
    <property type="match status" value="1"/>
</dbReference>
<evidence type="ECO:0000256" key="1">
    <source>
        <dbReference type="ARBA" id="ARBA00022527"/>
    </source>
</evidence>
<keyword evidence="2 4" id="KW-0547">Nucleotide-binding</keyword>
<keyword evidence="3 4" id="KW-0067">ATP-binding</keyword>
<dbReference type="PANTHER" id="PTHR44329">
    <property type="entry name" value="SERINE/THREONINE-PROTEIN KINASE TNNI3K-RELATED"/>
    <property type="match status" value="1"/>
</dbReference>
<dbReference type="InterPro" id="IPR013783">
    <property type="entry name" value="Ig-like_fold"/>
</dbReference>
<name>A0ABQ6MM89_9STRA</name>
<dbReference type="Pfam" id="PF07714">
    <property type="entry name" value="PK_Tyr_Ser-Thr"/>
    <property type="match status" value="1"/>
</dbReference>
<feature type="coiled-coil region" evidence="5">
    <location>
        <begin position="520"/>
        <end position="554"/>
    </location>
</feature>
<keyword evidence="1" id="KW-0808">Transferase</keyword>
<keyword evidence="8" id="KW-1185">Reference proteome</keyword>
<dbReference type="InterPro" id="IPR051681">
    <property type="entry name" value="Ser/Thr_Kinases-Pseudokinases"/>
</dbReference>
<dbReference type="EMBL" id="BRYB01002979">
    <property type="protein sequence ID" value="GMI28514.1"/>
    <property type="molecule type" value="Genomic_DNA"/>
</dbReference>
<dbReference type="InterPro" id="IPR001245">
    <property type="entry name" value="Ser-Thr/Tyr_kinase_cat_dom"/>
</dbReference>
<keyword evidence="5" id="KW-0175">Coiled coil</keyword>
<dbReference type="InterPro" id="IPR011009">
    <property type="entry name" value="Kinase-like_dom_sf"/>
</dbReference>
<evidence type="ECO:0000313" key="7">
    <source>
        <dbReference type="EMBL" id="GMI28514.1"/>
    </source>
</evidence>